<keyword evidence="3" id="KW-1185">Reference proteome</keyword>
<feature type="transmembrane region" description="Helical" evidence="1">
    <location>
        <begin position="44"/>
        <end position="61"/>
    </location>
</feature>
<feature type="transmembrane region" description="Helical" evidence="1">
    <location>
        <begin position="133"/>
        <end position="150"/>
    </location>
</feature>
<feature type="transmembrane region" description="Helical" evidence="1">
    <location>
        <begin position="170"/>
        <end position="188"/>
    </location>
</feature>
<gene>
    <name evidence="2" type="ORF">GPJ59_08410</name>
</gene>
<evidence type="ECO:0000313" key="2">
    <source>
        <dbReference type="EMBL" id="MBW5481903.1"/>
    </source>
</evidence>
<dbReference type="RefSeq" id="WP_219665839.1">
    <property type="nucleotide sequence ID" value="NZ_WTFF01000037.1"/>
</dbReference>
<evidence type="ECO:0000313" key="3">
    <source>
        <dbReference type="Proteomes" id="UP000812013"/>
    </source>
</evidence>
<keyword evidence="1" id="KW-0472">Membrane</keyword>
<protein>
    <recommendedName>
        <fullName evidence="4">ABC transporter permease</fullName>
    </recommendedName>
</protein>
<proteinExistence type="predicted"/>
<accession>A0ABS6Z2D2</accession>
<keyword evidence="1" id="KW-1133">Transmembrane helix</keyword>
<dbReference type="Proteomes" id="UP000812013">
    <property type="component" value="Unassembled WGS sequence"/>
</dbReference>
<evidence type="ECO:0008006" key="4">
    <source>
        <dbReference type="Google" id="ProtNLM"/>
    </source>
</evidence>
<sequence length="202" mass="20860">MIWWLKSRSGATLLGATVLTALIGIGLGRTVLPVPSLLGSGGDFFLGALITVIPAVLWLSGTGRVTPDTEATALRPVHRLDTALAAALATTALTVTAVAYVLASDDIALMVGRNATFYLAAAVILSPLVGPRAAAPLLTAIPIVLSVAGWRGRYPQPWAIILHPGDSARALAATSAMAAVAGLIGLGVRTNRPLLQEFIRRN</sequence>
<name>A0ABS6Z2D2_9ACTN</name>
<reference evidence="2 3" key="1">
    <citation type="submission" date="2019-12" db="EMBL/GenBank/DDBJ databases">
        <title>Genome sequence of Streptomyces bambusae.</title>
        <authorList>
            <person name="Bansal K."/>
            <person name="Choksket S."/>
            <person name="Korpole S."/>
            <person name="Patil P.B."/>
        </authorList>
    </citation>
    <scope>NUCLEOTIDE SEQUENCE [LARGE SCALE GENOMIC DNA]</scope>
    <source>
        <strain evidence="2 3">SK60</strain>
    </source>
</reference>
<feature type="transmembrane region" description="Helical" evidence="1">
    <location>
        <begin position="82"/>
        <end position="101"/>
    </location>
</feature>
<keyword evidence="1" id="KW-0812">Transmembrane</keyword>
<comment type="caution">
    <text evidence="2">The sequence shown here is derived from an EMBL/GenBank/DDBJ whole genome shotgun (WGS) entry which is preliminary data.</text>
</comment>
<dbReference type="EMBL" id="WTFF01000037">
    <property type="protein sequence ID" value="MBW5481903.1"/>
    <property type="molecule type" value="Genomic_DNA"/>
</dbReference>
<organism evidence="2 3">
    <name type="scientific">Streptomyces bambusae</name>
    <dbReference type="NCBI Taxonomy" id="1550616"/>
    <lineage>
        <taxon>Bacteria</taxon>
        <taxon>Bacillati</taxon>
        <taxon>Actinomycetota</taxon>
        <taxon>Actinomycetes</taxon>
        <taxon>Kitasatosporales</taxon>
        <taxon>Streptomycetaceae</taxon>
        <taxon>Streptomyces</taxon>
    </lineage>
</organism>
<evidence type="ECO:0000256" key="1">
    <source>
        <dbReference type="SAM" id="Phobius"/>
    </source>
</evidence>